<organism evidence="3 4">
    <name type="scientific">Myceligenerans salitolerans</name>
    <dbReference type="NCBI Taxonomy" id="1230528"/>
    <lineage>
        <taxon>Bacteria</taxon>
        <taxon>Bacillati</taxon>
        <taxon>Actinomycetota</taxon>
        <taxon>Actinomycetes</taxon>
        <taxon>Micrococcales</taxon>
        <taxon>Promicromonosporaceae</taxon>
        <taxon>Myceligenerans</taxon>
    </lineage>
</organism>
<comment type="caution">
    <text evidence="3">The sequence shown here is derived from an EMBL/GenBank/DDBJ whole genome shotgun (WGS) entry which is preliminary data.</text>
</comment>
<evidence type="ECO:0008006" key="5">
    <source>
        <dbReference type="Google" id="ProtNLM"/>
    </source>
</evidence>
<keyword evidence="4" id="KW-1185">Reference proteome</keyword>
<dbReference type="EMBL" id="JAFMPK010000041">
    <property type="protein sequence ID" value="MBO0609406.1"/>
    <property type="molecule type" value="Genomic_DNA"/>
</dbReference>
<evidence type="ECO:0000256" key="1">
    <source>
        <dbReference type="SAM" id="MobiDB-lite"/>
    </source>
</evidence>
<reference evidence="4" key="1">
    <citation type="submission" date="2023-07" db="EMBL/GenBank/DDBJ databases">
        <title>Myceligenerans salitolerans sp. nov., a halotolerant actinomycete isolated from a salt lake in Xinjiang, China.</title>
        <authorList>
            <person name="Guan T."/>
        </authorList>
    </citation>
    <scope>NUCLEOTIDE SEQUENCE [LARGE SCALE GENOMIC DNA]</scope>
    <source>
        <strain evidence="4">XHU 5031</strain>
    </source>
</reference>
<keyword evidence="2" id="KW-0472">Membrane</keyword>
<proteinExistence type="predicted"/>
<keyword evidence="2" id="KW-1133">Transmembrane helix</keyword>
<feature type="transmembrane region" description="Helical" evidence="2">
    <location>
        <begin position="162"/>
        <end position="182"/>
    </location>
</feature>
<keyword evidence="2" id="KW-0812">Transmembrane</keyword>
<feature type="transmembrane region" description="Helical" evidence="2">
    <location>
        <begin position="83"/>
        <end position="106"/>
    </location>
</feature>
<feature type="transmembrane region" description="Helical" evidence="2">
    <location>
        <begin position="42"/>
        <end position="63"/>
    </location>
</feature>
<sequence>MGDAERTAGGTGGQEDAVPDGAAGAPPSGNAWLDGRGWVKRLIVAVVLVVAVWLLYGFLAAFLPRWWAQTIGNAVDGSFAAGSWWGFLVGAVFTAAPVVLLALAAWPGRRATSVRVTLVVLAVLCAAPNLLTVSVVLGSSSAAHAGERIMDVDAPAFRGGSLAGAVIGGVLALVLTGLVAWFRLRGRRLRELQARGDARTT</sequence>
<feature type="transmembrane region" description="Helical" evidence="2">
    <location>
        <begin position="118"/>
        <end position="142"/>
    </location>
</feature>
<protein>
    <recommendedName>
        <fullName evidence="5">Permease</fullName>
    </recommendedName>
</protein>
<gene>
    <name evidence="3" type="ORF">J0911_10225</name>
</gene>
<name>A0ABS3I9V9_9MICO</name>
<evidence type="ECO:0000313" key="4">
    <source>
        <dbReference type="Proteomes" id="UP000664617"/>
    </source>
</evidence>
<dbReference type="Proteomes" id="UP000664617">
    <property type="component" value="Unassembled WGS sequence"/>
</dbReference>
<evidence type="ECO:0000313" key="3">
    <source>
        <dbReference type="EMBL" id="MBO0609406.1"/>
    </source>
</evidence>
<dbReference type="RefSeq" id="WP_207275363.1">
    <property type="nucleotide sequence ID" value="NZ_JAFMPK010000041.1"/>
</dbReference>
<feature type="region of interest" description="Disordered" evidence="1">
    <location>
        <begin position="1"/>
        <end position="21"/>
    </location>
</feature>
<accession>A0ABS3I9V9</accession>
<evidence type="ECO:0000256" key="2">
    <source>
        <dbReference type="SAM" id="Phobius"/>
    </source>
</evidence>